<dbReference type="AlphaFoldDB" id="A0A0R3XAN1"/>
<organism evidence="3">
    <name type="scientific">Hydatigena taeniaeformis</name>
    <name type="common">Feline tapeworm</name>
    <name type="synonym">Taenia taeniaeformis</name>
    <dbReference type="NCBI Taxonomy" id="6205"/>
    <lineage>
        <taxon>Eukaryota</taxon>
        <taxon>Metazoa</taxon>
        <taxon>Spiralia</taxon>
        <taxon>Lophotrochozoa</taxon>
        <taxon>Platyhelminthes</taxon>
        <taxon>Cestoda</taxon>
        <taxon>Eucestoda</taxon>
        <taxon>Cyclophyllidea</taxon>
        <taxon>Taeniidae</taxon>
        <taxon>Hydatigera</taxon>
    </lineage>
</organism>
<evidence type="ECO:0000313" key="1">
    <source>
        <dbReference type="EMBL" id="VDM35571.1"/>
    </source>
</evidence>
<evidence type="ECO:0000313" key="2">
    <source>
        <dbReference type="Proteomes" id="UP000274429"/>
    </source>
</evidence>
<dbReference type="EMBL" id="UYWX01021909">
    <property type="protein sequence ID" value="VDM35571.1"/>
    <property type="molecule type" value="Genomic_DNA"/>
</dbReference>
<accession>A0A0R3XAN1</accession>
<reference evidence="1 2" key="2">
    <citation type="submission" date="2018-11" db="EMBL/GenBank/DDBJ databases">
        <authorList>
            <consortium name="Pathogen Informatics"/>
        </authorList>
    </citation>
    <scope>NUCLEOTIDE SEQUENCE [LARGE SCALE GENOMIC DNA]</scope>
</reference>
<gene>
    <name evidence="1" type="ORF">TTAC_LOCUS10591</name>
</gene>
<dbReference type="STRING" id="6205.A0A0R3XAN1"/>
<dbReference type="OrthoDB" id="5850793at2759"/>
<reference evidence="3" key="1">
    <citation type="submission" date="2017-02" db="UniProtKB">
        <authorList>
            <consortium name="WormBaseParasite"/>
        </authorList>
    </citation>
    <scope>IDENTIFICATION</scope>
</reference>
<protein>
    <submittedName>
        <fullName evidence="3">NR LBD domain-containing protein</fullName>
    </submittedName>
</protein>
<evidence type="ECO:0000313" key="3">
    <source>
        <dbReference type="WBParaSite" id="TTAC_0001060801-mRNA-1"/>
    </source>
</evidence>
<dbReference type="WBParaSite" id="TTAC_0001060801-mRNA-1">
    <property type="protein sequence ID" value="TTAC_0001060801-mRNA-1"/>
    <property type="gene ID" value="TTAC_0001060801"/>
</dbReference>
<dbReference type="Proteomes" id="UP000274429">
    <property type="component" value="Unassembled WGS sequence"/>
</dbReference>
<name>A0A0R3XAN1_HYDTA</name>
<proteinExistence type="predicted"/>
<sequence>CVVLTNPLADENARQKSSTWDQNIANSFTIPISSSSWLQPHSSYQTSQFPNGGMVPMDPFNSEHPLISNLQFQERPTFASLDAYTSFPPTGSRSGASSGSTTSPSIAFSVPNFTSCCSEPSQGNFDSNVLKPASLEWTLKPELESGGAYLQDLSPFGSKILGPGATGLRQPLLSPPEVDQWFNRLTTAWQTAWRDGVFPNPSQVRLRLNLDQPSTEETEDWRLTLANLWSDLLLRRIADFASSLFHTLPSKSIPNFQLSPALLGWIFKNRLVNCVPIILASLLLQSSETDRASSSPASQSQNQQNETVNLRQAKLLILRLVPTEEEEEEEEGQKRQHCLLSRLNSKLAENHTTASYPMLQYLDAYVCELNKFLTGQTLLLSAYMAVKLTEPPTPGELMQLAFVLNLYQKLALT</sequence>
<keyword evidence="2" id="KW-1185">Reference proteome</keyword>